<evidence type="ECO:0000256" key="1">
    <source>
        <dbReference type="ARBA" id="ARBA00004141"/>
    </source>
</evidence>
<feature type="transmembrane region" description="Helical" evidence="7">
    <location>
        <begin position="51"/>
        <end position="73"/>
    </location>
</feature>
<proteinExistence type="inferred from homology"/>
<dbReference type="OrthoDB" id="5278984at2759"/>
<evidence type="ECO:0000256" key="5">
    <source>
        <dbReference type="ARBA" id="ARBA00038359"/>
    </source>
</evidence>
<comment type="similarity">
    <text evidence="5">Belongs to the SAT4 family.</text>
</comment>
<accession>A0A8K0RBA2</accession>
<feature type="transmembrane region" description="Helical" evidence="7">
    <location>
        <begin position="248"/>
        <end position="266"/>
    </location>
</feature>
<feature type="transmembrane region" description="Helical" evidence="7">
    <location>
        <begin position="20"/>
        <end position="39"/>
    </location>
</feature>
<protein>
    <recommendedName>
        <fullName evidence="8">Rhodopsin domain-containing protein</fullName>
    </recommendedName>
</protein>
<evidence type="ECO:0000256" key="2">
    <source>
        <dbReference type="ARBA" id="ARBA00022692"/>
    </source>
</evidence>
<feature type="compositionally biased region" description="Polar residues" evidence="6">
    <location>
        <begin position="381"/>
        <end position="396"/>
    </location>
</feature>
<evidence type="ECO:0000313" key="10">
    <source>
        <dbReference type="Proteomes" id="UP000813461"/>
    </source>
</evidence>
<dbReference type="PANTHER" id="PTHR33048:SF55">
    <property type="entry name" value="INTEGRAL MEMBRANE PROTEIN"/>
    <property type="match status" value="1"/>
</dbReference>
<feature type="transmembrane region" description="Helical" evidence="7">
    <location>
        <begin position="170"/>
        <end position="190"/>
    </location>
</feature>
<gene>
    <name evidence="9" type="ORF">FB567DRAFT_321646</name>
</gene>
<feature type="domain" description="Rhodopsin" evidence="8">
    <location>
        <begin position="35"/>
        <end position="271"/>
    </location>
</feature>
<comment type="caution">
    <text evidence="9">The sequence shown here is derived from an EMBL/GenBank/DDBJ whole genome shotgun (WGS) entry which is preliminary data.</text>
</comment>
<evidence type="ECO:0000256" key="6">
    <source>
        <dbReference type="SAM" id="MobiDB-lite"/>
    </source>
</evidence>
<keyword evidence="3 7" id="KW-1133">Transmembrane helix</keyword>
<dbReference type="InterPro" id="IPR052337">
    <property type="entry name" value="SAT4-like"/>
</dbReference>
<evidence type="ECO:0000256" key="3">
    <source>
        <dbReference type="ARBA" id="ARBA00022989"/>
    </source>
</evidence>
<dbReference type="AlphaFoldDB" id="A0A8K0RBA2"/>
<keyword evidence="10" id="KW-1185">Reference proteome</keyword>
<keyword evidence="4 7" id="KW-0472">Membrane</keyword>
<feature type="transmembrane region" description="Helical" evidence="7">
    <location>
        <begin position="93"/>
        <end position="115"/>
    </location>
</feature>
<dbReference type="InterPro" id="IPR049326">
    <property type="entry name" value="Rhodopsin_dom_fungi"/>
</dbReference>
<evidence type="ECO:0000259" key="8">
    <source>
        <dbReference type="Pfam" id="PF20684"/>
    </source>
</evidence>
<name>A0A8K0RBA2_9PLEO</name>
<feature type="transmembrane region" description="Helical" evidence="7">
    <location>
        <begin position="206"/>
        <end position="228"/>
    </location>
</feature>
<feature type="region of interest" description="Disordered" evidence="6">
    <location>
        <begin position="381"/>
        <end position="420"/>
    </location>
</feature>
<evidence type="ECO:0000256" key="7">
    <source>
        <dbReference type="SAM" id="Phobius"/>
    </source>
</evidence>
<dbReference type="EMBL" id="JAGMVJ010000007">
    <property type="protein sequence ID" value="KAH7088953.1"/>
    <property type="molecule type" value="Genomic_DNA"/>
</dbReference>
<keyword evidence="2 7" id="KW-0812">Transmembrane</keyword>
<dbReference type="Pfam" id="PF20684">
    <property type="entry name" value="Fung_rhodopsin"/>
    <property type="match status" value="1"/>
</dbReference>
<organism evidence="9 10">
    <name type="scientific">Paraphoma chrysanthemicola</name>
    <dbReference type="NCBI Taxonomy" id="798071"/>
    <lineage>
        <taxon>Eukaryota</taxon>
        <taxon>Fungi</taxon>
        <taxon>Dikarya</taxon>
        <taxon>Ascomycota</taxon>
        <taxon>Pezizomycotina</taxon>
        <taxon>Dothideomycetes</taxon>
        <taxon>Pleosporomycetidae</taxon>
        <taxon>Pleosporales</taxon>
        <taxon>Pleosporineae</taxon>
        <taxon>Phaeosphaeriaceae</taxon>
        <taxon>Paraphoma</taxon>
    </lineage>
</organism>
<sequence length="420" mass="46930">MANMGFPKDGEPNQGWKLYLTSLIMVLCAGLIVIARIATRLRVSRLMVDDYTIMASLAFSIFLSVTIQLAVVHGYGQHKLDLTTQELRTCLKYFWIAQTPYKIVVCLNKTSVVLLYMRIFVSKNFRWLCYVALAIVIGSGVATVLATIFQCVPLERSWNKTVDGVCIDSSMFWVANAVLNIATDVIVLALPVREVWKLQLRLQEKIMLYAVFLLGGFVTITSILRVTAVANSVRNQQDQTWNFITRGVWTLIEANLGIICACLIVLKQAVKRCFSFMFSTTNPSKPYGGRSGYGGSGAIGSAKRSASVHAPRRHHKLDETFDEEDLPEPNHGEIHAGRIVWSDKEAFHMTTLARRETSEDGRSSDERYLKSNDTHLDFYQSSVDSTKDFSASSSGRKSGITKRVEVDINSRPATPLAIPR</sequence>
<evidence type="ECO:0000313" key="9">
    <source>
        <dbReference type="EMBL" id="KAH7088953.1"/>
    </source>
</evidence>
<dbReference type="Proteomes" id="UP000813461">
    <property type="component" value="Unassembled WGS sequence"/>
</dbReference>
<comment type="subcellular location">
    <subcellularLocation>
        <location evidence="1">Membrane</location>
        <topology evidence="1">Multi-pass membrane protein</topology>
    </subcellularLocation>
</comment>
<dbReference type="PANTHER" id="PTHR33048">
    <property type="entry name" value="PTH11-LIKE INTEGRAL MEMBRANE PROTEIN (AFU_ORTHOLOGUE AFUA_5G11245)"/>
    <property type="match status" value="1"/>
</dbReference>
<dbReference type="GO" id="GO:0016020">
    <property type="term" value="C:membrane"/>
    <property type="evidence" value="ECO:0007669"/>
    <property type="project" value="UniProtKB-SubCell"/>
</dbReference>
<evidence type="ECO:0000256" key="4">
    <source>
        <dbReference type="ARBA" id="ARBA00023136"/>
    </source>
</evidence>
<reference evidence="9" key="1">
    <citation type="journal article" date="2021" name="Nat. Commun.">
        <title>Genetic determinants of endophytism in the Arabidopsis root mycobiome.</title>
        <authorList>
            <person name="Mesny F."/>
            <person name="Miyauchi S."/>
            <person name="Thiergart T."/>
            <person name="Pickel B."/>
            <person name="Atanasova L."/>
            <person name="Karlsson M."/>
            <person name="Huettel B."/>
            <person name="Barry K.W."/>
            <person name="Haridas S."/>
            <person name="Chen C."/>
            <person name="Bauer D."/>
            <person name="Andreopoulos W."/>
            <person name="Pangilinan J."/>
            <person name="LaButti K."/>
            <person name="Riley R."/>
            <person name="Lipzen A."/>
            <person name="Clum A."/>
            <person name="Drula E."/>
            <person name="Henrissat B."/>
            <person name="Kohler A."/>
            <person name="Grigoriev I.V."/>
            <person name="Martin F.M."/>
            <person name="Hacquard S."/>
        </authorList>
    </citation>
    <scope>NUCLEOTIDE SEQUENCE</scope>
    <source>
        <strain evidence="9">MPI-SDFR-AT-0120</strain>
    </source>
</reference>
<feature type="transmembrane region" description="Helical" evidence="7">
    <location>
        <begin position="127"/>
        <end position="150"/>
    </location>
</feature>